<dbReference type="PANTHER" id="PTHR44329:SF298">
    <property type="entry name" value="MIXED LINEAGE KINASE DOMAIN-LIKE PROTEIN"/>
    <property type="match status" value="1"/>
</dbReference>
<protein>
    <recommendedName>
        <fullName evidence="6">Protein kinase domain-containing protein</fullName>
    </recommendedName>
</protein>
<dbReference type="Proteomes" id="UP000054549">
    <property type="component" value="Unassembled WGS sequence"/>
</dbReference>
<dbReference type="InterPro" id="IPR008271">
    <property type="entry name" value="Ser/Thr_kinase_AS"/>
</dbReference>
<evidence type="ECO:0000256" key="4">
    <source>
        <dbReference type="PROSITE-ProRule" id="PRU10141"/>
    </source>
</evidence>
<keyword evidence="1 5" id="KW-0808">Transferase</keyword>
<dbReference type="InterPro" id="IPR051681">
    <property type="entry name" value="Ser/Thr_Kinases-Pseudokinases"/>
</dbReference>
<dbReference type="SUPFAM" id="SSF56112">
    <property type="entry name" value="Protein kinase-like (PK-like)"/>
    <property type="match status" value="1"/>
</dbReference>
<accession>A0A0C2SFS8</accession>
<dbReference type="PANTHER" id="PTHR44329">
    <property type="entry name" value="SERINE/THREONINE-PROTEIN KINASE TNNI3K-RELATED"/>
    <property type="match status" value="1"/>
</dbReference>
<keyword evidence="3 4" id="KW-0067">ATP-binding</keyword>
<organism evidence="7 8">
    <name type="scientific">Amanita muscaria (strain Koide BX008)</name>
    <dbReference type="NCBI Taxonomy" id="946122"/>
    <lineage>
        <taxon>Eukaryota</taxon>
        <taxon>Fungi</taxon>
        <taxon>Dikarya</taxon>
        <taxon>Basidiomycota</taxon>
        <taxon>Agaricomycotina</taxon>
        <taxon>Agaricomycetes</taxon>
        <taxon>Agaricomycetidae</taxon>
        <taxon>Agaricales</taxon>
        <taxon>Pluteineae</taxon>
        <taxon>Amanitaceae</taxon>
        <taxon>Amanita</taxon>
    </lineage>
</organism>
<sequence length="307" mass="35273">MVDSDLTGQIECTTEFIGKGGFGYVYKGRWVEEAVNAVRAPIVVKVMNLASPPMDERQKKRQSKQIKRELELWSKISHQNILPLLGIAYINPDDNIPAFISTWMDNGNARQFRRRYPNFPPLLILHDVIQGLHYLHTFNPEIVHGDIKAVNVLINDRYEACLCDFQLSRFLVDNSLWRTTGTQVARGTLRWMSPELMTGKQCTPTKESDIYAYGMTCYEIISGDVPFKSVRNEANLIHSVIVEKQRPEHVESSDLDDMWDIITKCWVEEPEDRPRTAEVLELVRKRTPLKVKAIHLPPQPSRLNKSG</sequence>
<dbReference type="PROSITE" id="PS00107">
    <property type="entry name" value="PROTEIN_KINASE_ATP"/>
    <property type="match status" value="1"/>
</dbReference>
<evidence type="ECO:0000256" key="2">
    <source>
        <dbReference type="ARBA" id="ARBA00022741"/>
    </source>
</evidence>
<dbReference type="InterPro" id="IPR001245">
    <property type="entry name" value="Ser-Thr/Tyr_kinase_cat_dom"/>
</dbReference>
<dbReference type="PROSITE" id="PS00108">
    <property type="entry name" value="PROTEIN_KINASE_ST"/>
    <property type="match status" value="1"/>
</dbReference>
<comment type="similarity">
    <text evidence="5">Belongs to the protein kinase superfamily.</text>
</comment>
<keyword evidence="1 5" id="KW-0723">Serine/threonine-protein kinase</keyword>
<evidence type="ECO:0000313" key="8">
    <source>
        <dbReference type="Proteomes" id="UP000054549"/>
    </source>
</evidence>
<evidence type="ECO:0000256" key="3">
    <source>
        <dbReference type="ARBA" id="ARBA00022840"/>
    </source>
</evidence>
<feature type="domain" description="Protein kinase" evidence="6">
    <location>
        <begin position="11"/>
        <end position="289"/>
    </location>
</feature>
<keyword evidence="2 4" id="KW-0547">Nucleotide-binding</keyword>
<dbReference type="OrthoDB" id="10261027at2759"/>
<dbReference type="PROSITE" id="PS50011">
    <property type="entry name" value="PROTEIN_KINASE_DOM"/>
    <property type="match status" value="1"/>
</dbReference>
<dbReference type="GO" id="GO:0004674">
    <property type="term" value="F:protein serine/threonine kinase activity"/>
    <property type="evidence" value="ECO:0007669"/>
    <property type="project" value="UniProtKB-KW"/>
</dbReference>
<evidence type="ECO:0000256" key="1">
    <source>
        <dbReference type="ARBA" id="ARBA00022527"/>
    </source>
</evidence>
<dbReference type="InterPro" id="IPR017441">
    <property type="entry name" value="Protein_kinase_ATP_BS"/>
</dbReference>
<keyword evidence="8" id="KW-1185">Reference proteome</keyword>
<evidence type="ECO:0000313" key="7">
    <source>
        <dbReference type="EMBL" id="KIL61940.1"/>
    </source>
</evidence>
<dbReference type="Pfam" id="PF07714">
    <property type="entry name" value="PK_Tyr_Ser-Thr"/>
    <property type="match status" value="1"/>
</dbReference>
<proteinExistence type="inferred from homology"/>
<dbReference type="InterPro" id="IPR000719">
    <property type="entry name" value="Prot_kinase_dom"/>
</dbReference>
<dbReference type="AlphaFoldDB" id="A0A0C2SFS8"/>
<dbReference type="GO" id="GO:0005524">
    <property type="term" value="F:ATP binding"/>
    <property type="evidence" value="ECO:0007669"/>
    <property type="project" value="UniProtKB-UniRule"/>
</dbReference>
<name>A0A0C2SFS8_AMAMK</name>
<evidence type="ECO:0000256" key="5">
    <source>
        <dbReference type="RuleBase" id="RU000304"/>
    </source>
</evidence>
<dbReference type="InParanoid" id="A0A0C2SFS8"/>
<dbReference type="STRING" id="946122.A0A0C2SFS8"/>
<feature type="binding site" evidence="4">
    <location>
        <position position="45"/>
    </location>
    <ligand>
        <name>ATP</name>
        <dbReference type="ChEBI" id="CHEBI:30616"/>
    </ligand>
</feature>
<dbReference type="HOGENOM" id="CLU_000288_7_18_1"/>
<dbReference type="SMART" id="SM00220">
    <property type="entry name" value="S_TKc"/>
    <property type="match status" value="1"/>
</dbReference>
<reference evidence="7 8" key="1">
    <citation type="submission" date="2014-04" db="EMBL/GenBank/DDBJ databases">
        <title>Evolutionary Origins and Diversification of the Mycorrhizal Mutualists.</title>
        <authorList>
            <consortium name="DOE Joint Genome Institute"/>
            <consortium name="Mycorrhizal Genomics Consortium"/>
            <person name="Kohler A."/>
            <person name="Kuo A."/>
            <person name="Nagy L.G."/>
            <person name="Floudas D."/>
            <person name="Copeland A."/>
            <person name="Barry K.W."/>
            <person name="Cichocki N."/>
            <person name="Veneault-Fourrey C."/>
            <person name="LaButti K."/>
            <person name="Lindquist E.A."/>
            <person name="Lipzen A."/>
            <person name="Lundell T."/>
            <person name="Morin E."/>
            <person name="Murat C."/>
            <person name="Riley R."/>
            <person name="Ohm R."/>
            <person name="Sun H."/>
            <person name="Tunlid A."/>
            <person name="Henrissat B."/>
            <person name="Grigoriev I.V."/>
            <person name="Hibbett D.S."/>
            <person name="Martin F."/>
        </authorList>
    </citation>
    <scope>NUCLEOTIDE SEQUENCE [LARGE SCALE GENOMIC DNA]</scope>
    <source>
        <strain evidence="7 8">Koide BX008</strain>
    </source>
</reference>
<keyword evidence="1 5" id="KW-0418">Kinase</keyword>
<dbReference type="InterPro" id="IPR011009">
    <property type="entry name" value="Kinase-like_dom_sf"/>
</dbReference>
<evidence type="ECO:0000259" key="6">
    <source>
        <dbReference type="PROSITE" id="PS50011"/>
    </source>
</evidence>
<gene>
    <name evidence="7" type="ORF">M378DRAFT_81868</name>
</gene>
<dbReference type="EMBL" id="KN818277">
    <property type="protein sequence ID" value="KIL61940.1"/>
    <property type="molecule type" value="Genomic_DNA"/>
</dbReference>
<dbReference type="Gene3D" id="1.10.510.10">
    <property type="entry name" value="Transferase(Phosphotransferase) domain 1"/>
    <property type="match status" value="1"/>
</dbReference>